<evidence type="ECO:0000313" key="5">
    <source>
        <dbReference type="Proteomes" id="UP001500979"/>
    </source>
</evidence>
<protein>
    <submittedName>
        <fullName evidence="4">Alpha/beta fold hydrolase</fullName>
    </submittedName>
</protein>
<comment type="caution">
    <text evidence="4">The sequence shown here is derived from an EMBL/GenBank/DDBJ whole genome shotgun (WGS) entry which is preliminary data.</text>
</comment>
<reference evidence="4 5" key="1">
    <citation type="journal article" date="2019" name="Int. J. Syst. Evol. Microbiol.">
        <title>The Global Catalogue of Microorganisms (GCM) 10K type strain sequencing project: providing services to taxonomists for standard genome sequencing and annotation.</title>
        <authorList>
            <consortium name="The Broad Institute Genomics Platform"/>
            <consortium name="The Broad Institute Genome Sequencing Center for Infectious Disease"/>
            <person name="Wu L."/>
            <person name="Ma J."/>
        </authorList>
    </citation>
    <scope>NUCLEOTIDE SEQUENCE [LARGE SCALE GENOMIC DNA]</scope>
    <source>
        <strain evidence="4 5">JCM 9383</strain>
    </source>
</reference>
<sequence length="426" mass="47255">MSTTFRRPGLVARDHVFRVPLDHDSPESGEIEVFGREVVAPGFEDADLPWLVFLQGGPGGKADRPQSTSAWLGRALQDHRVLLLDQRGTGRSTPAGRTTLAGMPPGEQARHLGMLRADSIVRDAEVVRKRLLGDEPWTVLGQSFGGFCALTYLSSAPEGLREVLITGGVPTLTGHADDVYRAAYPRTLAKNDAYYARYPSDVDIARRVVDHLAEHDVRLPAGERLTPERFQTLGIQFGQASRFDALHYLLEEAFVAGPSGPALSDTFLRGVDAVVSFAERPLYALLHEAIYCQRTASRWSAHRVRAEFGEFDLAGAPRVNFTGEMIYPWFFDQDPALVPLREAAELLAAKQDWPHLYDLDRLAANDVPVAAVVYHDDMYVDRDQSLESVGQVRRARAWITNEYEHDGLRTSPAVLDRLLAMNRGDA</sequence>
<dbReference type="GO" id="GO:0016787">
    <property type="term" value="F:hydrolase activity"/>
    <property type="evidence" value="ECO:0007669"/>
    <property type="project" value="UniProtKB-KW"/>
</dbReference>
<dbReference type="SUPFAM" id="SSF53474">
    <property type="entry name" value="alpha/beta-Hydrolases"/>
    <property type="match status" value="1"/>
</dbReference>
<accession>A0ABN3VDK2</accession>
<dbReference type="InterPro" id="IPR051601">
    <property type="entry name" value="Serine_prot/Carboxylest_S33"/>
</dbReference>
<keyword evidence="5" id="KW-1185">Reference proteome</keyword>
<dbReference type="InterPro" id="IPR029058">
    <property type="entry name" value="AB_hydrolase_fold"/>
</dbReference>
<evidence type="ECO:0000313" key="4">
    <source>
        <dbReference type="EMBL" id="GAA2794668.1"/>
    </source>
</evidence>
<dbReference type="Proteomes" id="UP001500979">
    <property type="component" value="Unassembled WGS sequence"/>
</dbReference>
<gene>
    <name evidence="4" type="ORF">GCM10010470_32020</name>
</gene>
<dbReference type="PANTHER" id="PTHR43248:SF2">
    <property type="entry name" value="PROLYL AMINOPEPTIDASE"/>
    <property type="match status" value="1"/>
</dbReference>
<evidence type="ECO:0000259" key="3">
    <source>
        <dbReference type="Pfam" id="PF00561"/>
    </source>
</evidence>
<dbReference type="InterPro" id="IPR000073">
    <property type="entry name" value="AB_hydrolase_1"/>
</dbReference>
<dbReference type="PRINTS" id="PR00793">
    <property type="entry name" value="PROAMNOPTASE"/>
</dbReference>
<proteinExistence type="inferred from homology"/>
<dbReference type="PANTHER" id="PTHR43248">
    <property type="entry name" value="2-SUCCINYL-6-HYDROXY-2,4-CYCLOHEXADIENE-1-CARBOXYLATE SYNTHASE"/>
    <property type="match status" value="1"/>
</dbReference>
<evidence type="ECO:0000256" key="2">
    <source>
        <dbReference type="ARBA" id="ARBA00022801"/>
    </source>
</evidence>
<comment type="similarity">
    <text evidence="1">Belongs to the peptidase S33 family.</text>
</comment>
<keyword evidence="2 4" id="KW-0378">Hydrolase</keyword>
<dbReference type="EMBL" id="BAAAUX010000014">
    <property type="protein sequence ID" value="GAA2794668.1"/>
    <property type="molecule type" value="Genomic_DNA"/>
</dbReference>
<name>A0ABN3VDK2_9PSEU</name>
<feature type="domain" description="AB hydrolase-1" evidence="3">
    <location>
        <begin position="49"/>
        <end position="221"/>
    </location>
</feature>
<dbReference type="RefSeq" id="WP_344680472.1">
    <property type="nucleotide sequence ID" value="NZ_BAAAUX010000014.1"/>
</dbReference>
<dbReference type="Gene3D" id="3.40.50.1820">
    <property type="entry name" value="alpha/beta hydrolase"/>
    <property type="match status" value="1"/>
</dbReference>
<dbReference type="InterPro" id="IPR002410">
    <property type="entry name" value="Peptidase_S33"/>
</dbReference>
<evidence type="ECO:0000256" key="1">
    <source>
        <dbReference type="ARBA" id="ARBA00010088"/>
    </source>
</evidence>
<dbReference type="Pfam" id="PF00561">
    <property type="entry name" value="Abhydrolase_1"/>
    <property type="match status" value="1"/>
</dbReference>
<organism evidence="4 5">
    <name type="scientific">Saccharopolyspora taberi</name>
    <dbReference type="NCBI Taxonomy" id="60895"/>
    <lineage>
        <taxon>Bacteria</taxon>
        <taxon>Bacillati</taxon>
        <taxon>Actinomycetota</taxon>
        <taxon>Actinomycetes</taxon>
        <taxon>Pseudonocardiales</taxon>
        <taxon>Pseudonocardiaceae</taxon>
        <taxon>Saccharopolyspora</taxon>
    </lineage>
</organism>